<proteinExistence type="predicted"/>
<dbReference type="AlphaFoldDB" id="A0A1L9P3Q9"/>
<organism evidence="2 3">
    <name type="scientific">Aspergillus versicolor CBS 583.65</name>
    <dbReference type="NCBI Taxonomy" id="1036611"/>
    <lineage>
        <taxon>Eukaryota</taxon>
        <taxon>Fungi</taxon>
        <taxon>Dikarya</taxon>
        <taxon>Ascomycota</taxon>
        <taxon>Pezizomycotina</taxon>
        <taxon>Eurotiomycetes</taxon>
        <taxon>Eurotiomycetidae</taxon>
        <taxon>Eurotiales</taxon>
        <taxon>Aspergillaceae</taxon>
        <taxon>Aspergillus</taxon>
        <taxon>Aspergillus subgen. Nidulantes</taxon>
    </lineage>
</organism>
<evidence type="ECO:0008006" key="4">
    <source>
        <dbReference type="Google" id="ProtNLM"/>
    </source>
</evidence>
<sequence length="383" mass="41617">MLLAGQSGHTPPQSFHLPTPAGPERNGSIATLNSNDVPWEALDRAASQHPREIPAEPAHLTAYPPVSPQSPDENYRVEPFARLSTLGAEAALPTASPEQPLPRPPVTSDSPHAITTAVSSIDETGAVRGRICPDGPSQDEMPAGATAPASHLDRQTLDYIFDSTFLESALPSSAQDLWLPAPSGIFNSSLAFLSTTNEAGLSWSSHGDAWAPDNLPLYSEASDTASRPAAPSLFPLGLQTLKHCIDIFFAKFHRLWAVVHRATFKLETDDQGLVDTMAMIGAWESGIPSWMDAALDIHKKITEKLRDKLVCYQVTREFQRVQLNMRLFPVQPGAEARCRVALACIYLPDLAAECNIHASGLGKRLLFFIAHPSPYLLPFTTLY</sequence>
<feature type="region of interest" description="Disordered" evidence="1">
    <location>
        <begin position="1"/>
        <end position="74"/>
    </location>
</feature>
<evidence type="ECO:0000313" key="2">
    <source>
        <dbReference type="EMBL" id="OJI96136.1"/>
    </source>
</evidence>
<accession>A0A1L9P3Q9</accession>
<evidence type="ECO:0000256" key="1">
    <source>
        <dbReference type="SAM" id="MobiDB-lite"/>
    </source>
</evidence>
<gene>
    <name evidence="2" type="ORF">ASPVEDRAFT_219956</name>
</gene>
<name>A0A1L9P3Q9_ASPVE</name>
<keyword evidence="3" id="KW-1185">Reference proteome</keyword>
<dbReference type="GeneID" id="63724989"/>
<protein>
    <recommendedName>
        <fullName evidence="4">Transcription factor domain-containing protein</fullName>
    </recommendedName>
</protein>
<reference evidence="3" key="1">
    <citation type="journal article" date="2017" name="Genome Biol.">
        <title>Comparative genomics reveals high biological diversity and specific adaptations in the industrially and medically important fungal genus Aspergillus.</title>
        <authorList>
            <person name="de Vries R.P."/>
            <person name="Riley R."/>
            <person name="Wiebenga A."/>
            <person name="Aguilar-Osorio G."/>
            <person name="Amillis S."/>
            <person name="Uchima C.A."/>
            <person name="Anderluh G."/>
            <person name="Asadollahi M."/>
            <person name="Askin M."/>
            <person name="Barry K."/>
            <person name="Battaglia E."/>
            <person name="Bayram O."/>
            <person name="Benocci T."/>
            <person name="Braus-Stromeyer S.A."/>
            <person name="Caldana C."/>
            <person name="Canovas D."/>
            <person name="Cerqueira G.C."/>
            <person name="Chen F."/>
            <person name="Chen W."/>
            <person name="Choi C."/>
            <person name="Clum A."/>
            <person name="Dos Santos R.A."/>
            <person name="Damasio A.R."/>
            <person name="Diallinas G."/>
            <person name="Emri T."/>
            <person name="Fekete E."/>
            <person name="Flipphi M."/>
            <person name="Freyberg S."/>
            <person name="Gallo A."/>
            <person name="Gournas C."/>
            <person name="Habgood R."/>
            <person name="Hainaut M."/>
            <person name="Harispe M.L."/>
            <person name="Henrissat B."/>
            <person name="Hilden K.S."/>
            <person name="Hope R."/>
            <person name="Hossain A."/>
            <person name="Karabika E."/>
            <person name="Karaffa L."/>
            <person name="Karanyi Z."/>
            <person name="Krasevec N."/>
            <person name="Kuo A."/>
            <person name="Kusch H."/>
            <person name="LaButti K."/>
            <person name="Lagendijk E.L."/>
            <person name="Lapidus A."/>
            <person name="Levasseur A."/>
            <person name="Lindquist E."/>
            <person name="Lipzen A."/>
            <person name="Logrieco A.F."/>
            <person name="MacCabe A."/>
            <person name="Maekelae M.R."/>
            <person name="Malavazi I."/>
            <person name="Melin P."/>
            <person name="Meyer V."/>
            <person name="Mielnichuk N."/>
            <person name="Miskei M."/>
            <person name="Molnar A.P."/>
            <person name="Mule G."/>
            <person name="Ngan C.Y."/>
            <person name="Orejas M."/>
            <person name="Orosz E."/>
            <person name="Ouedraogo J.P."/>
            <person name="Overkamp K.M."/>
            <person name="Park H.-S."/>
            <person name="Perrone G."/>
            <person name="Piumi F."/>
            <person name="Punt P.J."/>
            <person name="Ram A.F."/>
            <person name="Ramon A."/>
            <person name="Rauscher S."/>
            <person name="Record E."/>
            <person name="Riano-Pachon D.M."/>
            <person name="Robert V."/>
            <person name="Roehrig J."/>
            <person name="Ruller R."/>
            <person name="Salamov A."/>
            <person name="Salih N.S."/>
            <person name="Samson R.A."/>
            <person name="Sandor E."/>
            <person name="Sanguinetti M."/>
            <person name="Schuetze T."/>
            <person name="Sepcic K."/>
            <person name="Shelest E."/>
            <person name="Sherlock G."/>
            <person name="Sophianopoulou V."/>
            <person name="Squina F.M."/>
            <person name="Sun H."/>
            <person name="Susca A."/>
            <person name="Todd R.B."/>
            <person name="Tsang A."/>
            <person name="Unkles S.E."/>
            <person name="van de Wiele N."/>
            <person name="van Rossen-Uffink D."/>
            <person name="Oliveira J.V."/>
            <person name="Vesth T.C."/>
            <person name="Visser J."/>
            <person name="Yu J.-H."/>
            <person name="Zhou M."/>
            <person name="Andersen M.R."/>
            <person name="Archer D.B."/>
            <person name="Baker S.E."/>
            <person name="Benoit I."/>
            <person name="Brakhage A.A."/>
            <person name="Braus G.H."/>
            <person name="Fischer R."/>
            <person name="Frisvad J.C."/>
            <person name="Goldman G.H."/>
            <person name="Houbraken J."/>
            <person name="Oakley B."/>
            <person name="Pocsi I."/>
            <person name="Scazzocchio C."/>
            <person name="Seiboth B."/>
            <person name="vanKuyk P.A."/>
            <person name="Wortman J."/>
            <person name="Dyer P.S."/>
            <person name="Grigoriev I.V."/>
        </authorList>
    </citation>
    <scope>NUCLEOTIDE SEQUENCE [LARGE SCALE GENOMIC DNA]</scope>
    <source>
        <strain evidence="3">CBS 583.65</strain>
    </source>
</reference>
<dbReference type="VEuPathDB" id="FungiDB:ASPVEDRAFT_219956"/>
<dbReference type="RefSeq" id="XP_040661899.1">
    <property type="nucleotide sequence ID" value="XM_040809478.1"/>
</dbReference>
<dbReference type="OrthoDB" id="1405595at2759"/>
<dbReference type="EMBL" id="KV878125">
    <property type="protein sequence ID" value="OJI96136.1"/>
    <property type="molecule type" value="Genomic_DNA"/>
</dbReference>
<evidence type="ECO:0000313" key="3">
    <source>
        <dbReference type="Proteomes" id="UP000184073"/>
    </source>
</evidence>
<dbReference type="Proteomes" id="UP000184073">
    <property type="component" value="Unassembled WGS sequence"/>
</dbReference>